<dbReference type="RefSeq" id="WP_069443712.1">
    <property type="nucleotide sequence ID" value="NZ_LPWE01000010.1"/>
</dbReference>
<organism evidence="1 2">
    <name type="scientific">Methyloceanibacter stevinii</name>
    <dbReference type="NCBI Taxonomy" id="1774970"/>
    <lineage>
        <taxon>Bacteria</taxon>
        <taxon>Pseudomonadati</taxon>
        <taxon>Pseudomonadota</taxon>
        <taxon>Alphaproteobacteria</taxon>
        <taxon>Hyphomicrobiales</taxon>
        <taxon>Hyphomicrobiaceae</taxon>
        <taxon>Methyloceanibacter</taxon>
    </lineage>
</organism>
<name>A0A1E3VPQ4_9HYPH</name>
<proteinExistence type="predicted"/>
<dbReference type="Pfam" id="PF03692">
    <property type="entry name" value="CxxCxxCC"/>
    <property type="match status" value="1"/>
</dbReference>
<dbReference type="PIRSF" id="PIRSF006173">
    <property type="entry name" value="UCP006173"/>
    <property type="match status" value="1"/>
</dbReference>
<sequence length="141" mass="16072">MPSTNQPDFLAKPLYEMSEQEWESLCDGCGLCCQIRAEDIDTGEIVLSNAACRLLCLDSLRCTDYANRKARVADCVKITPQNVSQLNWLPQTCAYRMVFRGEPLEDWHYLVCGDRNRVHEDGPSMKGELVSEDTVDWSDFE</sequence>
<protein>
    <submittedName>
        <fullName evidence="1">Uncharacterized protein</fullName>
    </submittedName>
</protein>
<dbReference type="PANTHER" id="PTHR37421">
    <property type="entry name" value="UPF0260 PROTEIN YCGN"/>
    <property type="match status" value="1"/>
</dbReference>
<evidence type="ECO:0000313" key="2">
    <source>
        <dbReference type="Proteomes" id="UP000094172"/>
    </source>
</evidence>
<dbReference type="AlphaFoldDB" id="A0A1E3VPQ4"/>
<dbReference type="PANTHER" id="PTHR37421:SF1">
    <property type="entry name" value="UPF0260 PROTEIN YCGN"/>
    <property type="match status" value="1"/>
</dbReference>
<dbReference type="NCBIfam" id="NF003501">
    <property type="entry name" value="PRK05170.1-5"/>
    <property type="match status" value="1"/>
</dbReference>
<dbReference type="STRING" id="1774970.AUC70_00755"/>
<reference evidence="1 2" key="1">
    <citation type="journal article" date="2016" name="Environ. Microbiol.">
        <title>New Methyloceanibacter diversity from North Sea sediments includes methanotroph containing solely the soluble methane monooxygenase.</title>
        <authorList>
            <person name="Vekeman B."/>
            <person name="Kerckhof F.M."/>
            <person name="Cremers G."/>
            <person name="de Vos P."/>
            <person name="Vandamme P."/>
            <person name="Boon N."/>
            <person name="Op den Camp H.J."/>
            <person name="Heylen K."/>
        </authorList>
    </citation>
    <scope>NUCLEOTIDE SEQUENCE [LARGE SCALE GENOMIC DNA]</scope>
    <source>
        <strain evidence="1 2">R-67176</strain>
    </source>
</reference>
<dbReference type="EMBL" id="LPWE01000010">
    <property type="protein sequence ID" value="ODR95499.1"/>
    <property type="molecule type" value="Genomic_DNA"/>
</dbReference>
<evidence type="ECO:0000313" key="1">
    <source>
        <dbReference type="EMBL" id="ODR95499.1"/>
    </source>
</evidence>
<dbReference type="Proteomes" id="UP000094172">
    <property type="component" value="Unassembled WGS sequence"/>
</dbReference>
<gene>
    <name evidence="1" type="ORF">AUC70_00755</name>
</gene>
<dbReference type="InterPro" id="IPR008228">
    <property type="entry name" value="UCP006173"/>
</dbReference>
<accession>A0A1E3VPQ4</accession>
<dbReference type="InterPro" id="IPR005358">
    <property type="entry name" value="Puta_zinc/iron-chelating_dom"/>
</dbReference>
<keyword evidence="2" id="KW-1185">Reference proteome</keyword>
<comment type="caution">
    <text evidence="1">The sequence shown here is derived from an EMBL/GenBank/DDBJ whole genome shotgun (WGS) entry which is preliminary data.</text>
</comment>